<dbReference type="CDD" id="cd06581">
    <property type="entry name" value="TM_PBP1_LivM_like"/>
    <property type="match status" value="1"/>
</dbReference>
<feature type="transmembrane region" description="Helical" evidence="6">
    <location>
        <begin position="145"/>
        <end position="163"/>
    </location>
</feature>
<name>A0A932M051_UNCTE</name>
<keyword evidence="5 6" id="KW-0472">Membrane</keyword>
<evidence type="ECO:0000256" key="6">
    <source>
        <dbReference type="SAM" id="Phobius"/>
    </source>
</evidence>
<feature type="transmembrane region" description="Helical" evidence="6">
    <location>
        <begin position="24"/>
        <end position="44"/>
    </location>
</feature>
<dbReference type="GO" id="GO:0005886">
    <property type="term" value="C:plasma membrane"/>
    <property type="evidence" value="ECO:0007669"/>
    <property type="project" value="UniProtKB-SubCell"/>
</dbReference>
<dbReference type="Pfam" id="PF02653">
    <property type="entry name" value="BPD_transp_2"/>
    <property type="match status" value="1"/>
</dbReference>
<keyword evidence="2" id="KW-1003">Cell membrane</keyword>
<sequence>MLWALLGLGAGFTAIPLFTESDYLLNLGVQLFLAVALAQSWNVLGGFTGQITLGHAAFFGLGALVTRTLWGNGVGILLAIIPGILVCIAFSLLIGGLAFRLRGDYFAIGTLALAEMLRIIVGNLLPGISTIPSTALTNYALLPRYYLGLALAALVVGVAAALARSRIGLGMQAIREDEAAAAASGVGVLGHKLLALVISTGLAGFAGGVFAYYHASYYPQYPFSPLWSFEAILMSFIGGVGTVHGPVLGALFYTILKEYLAVRLVEIHLLIFGTLFILIVLLLPGGLVEVWTRFRRLVHRGS</sequence>
<evidence type="ECO:0000256" key="5">
    <source>
        <dbReference type="ARBA" id="ARBA00023136"/>
    </source>
</evidence>
<feature type="transmembrane region" description="Helical" evidence="6">
    <location>
        <begin position="267"/>
        <end position="287"/>
    </location>
</feature>
<evidence type="ECO:0000256" key="4">
    <source>
        <dbReference type="ARBA" id="ARBA00022989"/>
    </source>
</evidence>
<reference evidence="7" key="1">
    <citation type="submission" date="2020-07" db="EMBL/GenBank/DDBJ databases">
        <title>Huge and variable diversity of episymbiotic CPR bacteria and DPANN archaea in groundwater ecosystems.</title>
        <authorList>
            <person name="He C.Y."/>
            <person name="Keren R."/>
            <person name="Whittaker M."/>
            <person name="Farag I.F."/>
            <person name="Doudna J."/>
            <person name="Cate J.H.D."/>
            <person name="Banfield J.F."/>
        </authorList>
    </citation>
    <scope>NUCLEOTIDE SEQUENCE</scope>
    <source>
        <strain evidence="7">NC_groundwater_717_Ag_S-0.2um_59_8</strain>
    </source>
</reference>
<dbReference type="EMBL" id="JACPSX010000090">
    <property type="protein sequence ID" value="MBI3014409.1"/>
    <property type="molecule type" value="Genomic_DNA"/>
</dbReference>
<dbReference type="InterPro" id="IPR043428">
    <property type="entry name" value="LivM-like"/>
</dbReference>
<protein>
    <submittedName>
        <fullName evidence="7">Branched-chain amino acid ABC transporter permease</fullName>
    </submittedName>
</protein>
<dbReference type="PANTHER" id="PTHR30482">
    <property type="entry name" value="HIGH-AFFINITY BRANCHED-CHAIN AMINO ACID TRANSPORT SYSTEM PERMEASE"/>
    <property type="match status" value="1"/>
</dbReference>
<feature type="transmembrane region" description="Helical" evidence="6">
    <location>
        <begin position="51"/>
        <end position="70"/>
    </location>
</feature>
<evidence type="ECO:0000256" key="3">
    <source>
        <dbReference type="ARBA" id="ARBA00022692"/>
    </source>
</evidence>
<keyword evidence="3 6" id="KW-0812">Transmembrane</keyword>
<evidence type="ECO:0000313" key="7">
    <source>
        <dbReference type="EMBL" id="MBI3014409.1"/>
    </source>
</evidence>
<dbReference type="InterPro" id="IPR001851">
    <property type="entry name" value="ABC_transp_permease"/>
</dbReference>
<evidence type="ECO:0000256" key="1">
    <source>
        <dbReference type="ARBA" id="ARBA00004651"/>
    </source>
</evidence>
<feature type="transmembrane region" description="Helical" evidence="6">
    <location>
        <begin position="193"/>
        <end position="213"/>
    </location>
</feature>
<organism evidence="7 8">
    <name type="scientific">Tectimicrobiota bacterium</name>
    <dbReference type="NCBI Taxonomy" id="2528274"/>
    <lineage>
        <taxon>Bacteria</taxon>
        <taxon>Pseudomonadati</taxon>
        <taxon>Nitrospinota/Tectimicrobiota group</taxon>
        <taxon>Candidatus Tectimicrobiota</taxon>
    </lineage>
</organism>
<comment type="caution">
    <text evidence="7">The sequence shown here is derived from an EMBL/GenBank/DDBJ whole genome shotgun (WGS) entry which is preliminary data.</text>
</comment>
<proteinExistence type="predicted"/>
<keyword evidence="4 6" id="KW-1133">Transmembrane helix</keyword>
<feature type="transmembrane region" description="Helical" evidence="6">
    <location>
        <begin position="76"/>
        <end position="98"/>
    </location>
</feature>
<dbReference type="Proteomes" id="UP000741360">
    <property type="component" value="Unassembled WGS sequence"/>
</dbReference>
<accession>A0A932M051</accession>
<dbReference type="GO" id="GO:0015658">
    <property type="term" value="F:branched-chain amino acid transmembrane transporter activity"/>
    <property type="evidence" value="ECO:0007669"/>
    <property type="project" value="InterPro"/>
</dbReference>
<evidence type="ECO:0000313" key="8">
    <source>
        <dbReference type="Proteomes" id="UP000741360"/>
    </source>
</evidence>
<feature type="transmembrane region" description="Helical" evidence="6">
    <location>
        <begin position="233"/>
        <end position="255"/>
    </location>
</feature>
<comment type="subcellular location">
    <subcellularLocation>
        <location evidence="1">Cell membrane</location>
        <topology evidence="1">Multi-pass membrane protein</topology>
    </subcellularLocation>
</comment>
<gene>
    <name evidence="7" type="ORF">HYY65_04965</name>
</gene>
<dbReference type="PANTHER" id="PTHR30482:SF10">
    <property type="entry name" value="HIGH-AFFINITY BRANCHED-CHAIN AMINO ACID TRANSPORT PROTEIN BRAE"/>
    <property type="match status" value="1"/>
</dbReference>
<dbReference type="AlphaFoldDB" id="A0A932M051"/>
<evidence type="ECO:0000256" key="2">
    <source>
        <dbReference type="ARBA" id="ARBA00022475"/>
    </source>
</evidence>